<dbReference type="EMBL" id="JAUJYN010000023">
    <property type="protein sequence ID" value="KAK1258236.1"/>
    <property type="molecule type" value="Genomic_DNA"/>
</dbReference>
<reference evidence="3" key="2">
    <citation type="submission" date="2023-06" db="EMBL/GenBank/DDBJ databases">
        <authorList>
            <person name="Ma L."/>
            <person name="Liu K.-W."/>
            <person name="Li Z."/>
            <person name="Hsiao Y.-Y."/>
            <person name="Qi Y."/>
            <person name="Fu T."/>
            <person name="Tang G."/>
            <person name="Zhang D."/>
            <person name="Sun W.-H."/>
            <person name="Liu D.-K."/>
            <person name="Li Y."/>
            <person name="Chen G.-Z."/>
            <person name="Liu X.-D."/>
            <person name="Liao X.-Y."/>
            <person name="Jiang Y.-T."/>
            <person name="Yu X."/>
            <person name="Hao Y."/>
            <person name="Huang J."/>
            <person name="Zhao X.-W."/>
            <person name="Ke S."/>
            <person name="Chen Y.-Y."/>
            <person name="Wu W.-L."/>
            <person name="Hsu J.-L."/>
            <person name="Lin Y.-F."/>
            <person name="Huang M.-D."/>
            <person name="Li C.-Y."/>
            <person name="Huang L."/>
            <person name="Wang Z.-W."/>
            <person name="Zhao X."/>
            <person name="Zhong W.-Y."/>
            <person name="Peng D.-H."/>
            <person name="Ahmad S."/>
            <person name="Lan S."/>
            <person name="Zhang J.-S."/>
            <person name="Tsai W.-C."/>
            <person name="Van De Peer Y."/>
            <person name="Liu Z.-J."/>
        </authorList>
    </citation>
    <scope>NUCLEOTIDE SEQUENCE</scope>
    <source>
        <strain evidence="3">SCP</strain>
        <tissue evidence="3">Leaves</tissue>
    </source>
</reference>
<feature type="region of interest" description="Disordered" evidence="2">
    <location>
        <begin position="495"/>
        <end position="539"/>
    </location>
</feature>
<feature type="compositionally biased region" description="Basic and acidic residues" evidence="2">
    <location>
        <begin position="40"/>
        <end position="56"/>
    </location>
</feature>
<feature type="compositionally biased region" description="Polar residues" evidence="2">
    <location>
        <begin position="594"/>
        <end position="607"/>
    </location>
</feature>
<feature type="region of interest" description="Disordered" evidence="2">
    <location>
        <begin position="109"/>
        <end position="135"/>
    </location>
</feature>
<organism evidence="3 4">
    <name type="scientific">Acorus gramineus</name>
    <name type="common">Dwarf sweet flag</name>
    <dbReference type="NCBI Taxonomy" id="55184"/>
    <lineage>
        <taxon>Eukaryota</taxon>
        <taxon>Viridiplantae</taxon>
        <taxon>Streptophyta</taxon>
        <taxon>Embryophyta</taxon>
        <taxon>Tracheophyta</taxon>
        <taxon>Spermatophyta</taxon>
        <taxon>Magnoliopsida</taxon>
        <taxon>Liliopsida</taxon>
        <taxon>Acoraceae</taxon>
        <taxon>Acorus</taxon>
    </lineage>
</organism>
<accession>A0AAV8ZZT6</accession>
<feature type="compositionally biased region" description="Basic and acidic residues" evidence="2">
    <location>
        <begin position="121"/>
        <end position="134"/>
    </location>
</feature>
<feature type="coiled-coil region" evidence="1">
    <location>
        <begin position="298"/>
        <end position="420"/>
    </location>
</feature>
<reference evidence="3" key="1">
    <citation type="journal article" date="2023" name="Nat. Commun.">
        <title>Diploid and tetraploid genomes of Acorus and the evolution of monocots.</title>
        <authorList>
            <person name="Ma L."/>
            <person name="Liu K.W."/>
            <person name="Li Z."/>
            <person name="Hsiao Y.Y."/>
            <person name="Qi Y."/>
            <person name="Fu T."/>
            <person name="Tang G.D."/>
            <person name="Zhang D."/>
            <person name="Sun W.H."/>
            <person name="Liu D.K."/>
            <person name="Li Y."/>
            <person name="Chen G.Z."/>
            <person name="Liu X.D."/>
            <person name="Liao X.Y."/>
            <person name="Jiang Y.T."/>
            <person name="Yu X."/>
            <person name="Hao Y."/>
            <person name="Huang J."/>
            <person name="Zhao X.W."/>
            <person name="Ke S."/>
            <person name="Chen Y.Y."/>
            <person name="Wu W.L."/>
            <person name="Hsu J.L."/>
            <person name="Lin Y.F."/>
            <person name="Huang M.D."/>
            <person name="Li C.Y."/>
            <person name="Huang L."/>
            <person name="Wang Z.W."/>
            <person name="Zhao X."/>
            <person name="Zhong W.Y."/>
            <person name="Peng D.H."/>
            <person name="Ahmad S."/>
            <person name="Lan S."/>
            <person name="Zhang J.S."/>
            <person name="Tsai W.C."/>
            <person name="Van de Peer Y."/>
            <person name="Liu Z.J."/>
        </authorList>
    </citation>
    <scope>NUCLEOTIDE SEQUENCE</scope>
    <source>
        <strain evidence="3">SCP</strain>
    </source>
</reference>
<gene>
    <name evidence="3" type="ORF">QJS04_geneDACA021522</name>
</gene>
<evidence type="ECO:0000313" key="3">
    <source>
        <dbReference type="EMBL" id="KAK1258236.1"/>
    </source>
</evidence>
<proteinExistence type="predicted"/>
<evidence type="ECO:0000256" key="2">
    <source>
        <dbReference type="SAM" id="MobiDB-lite"/>
    </source>
</evidence>
<feature type="coiled-coil region" evidence="1">
    <location>
        <begin position="194"/>
        <end position="249"/>
    </location>
</feature>
<dbReference type="Proteomes" id="UP001179952">
    <property type="component" value="Unassembled WGS sequence"/>
</dbReference>
<sequence>MISSRSRSGSCEMAQKTSPSSSNSRSPASKYPKSGASSDSDSKPLTKVLDRKSPKIKSLSEKRIVRVSDLQKQLSEVQEELGKAKERLDVAEKERTRALDELQEMKKVAEDANSRLSEALSGKERDRTGLETVRDGPNVFINDELKWIKRELSLVSGARDEALKGAKANAKQVEDLSNELSYLKGSNNYETKNETESKERIKMLEAELERAKESENKTFDSLISQTKMLEETKIELEEAKLEIASLRETRRDFGGSRRIEELSRVDKSDWAPVQEEIKQLTTELKLAIEAEEKSKKAMDDLALALKEVTTEVNEVKDELISTKAELEFSKTEAEHAKLMLKNTEERTQLLLDDTRREIESVKESAGKLKLEHEESSSAWNEKEIGFIDCIKLSEEEINNLKQENIRLNELHREADEEANVGREELLKLRDIMKQAVNEATITKEALEISRAENSQLSRSLLDKENDLKSITRENERLRISETAALESAKELKSLLSTTSALERSTESKDTRSSRKLKPAENKSPVLRLDGERPRLSNARKGASVDLGSLKGSFFDLGASHEVDQINMAASHSSMRMDDGEMTNSDDFDHIDGSNIDNVPENDQGSPTKQKKKKALFRRFGDMWRRRSFQK</sequence>
<comment type="caution">
    <text evidence="3">The sequence shown here is derived from an EMBL/GenBank/DDBJ whole genome shotgun (WGS) entry which is preliminary data.</text>
</comment>
<name>A0AAV8ZZT6_ACOGR</name>
<dbReference type="PANTHER" id="PTHR35164:SF9">
    <property type="entry name" value="EXPRESSED PROTEIN"/>
    <property type="match status" value="1"/>
</dbReference>
<feature type="region of interest" description="Disordered" evidence="2">
    <location>
        <begin position="1"/>
        <end position="56"/>
    </location>
</feature>
<feature type="compositionally biased region" description="Low complexity" evidence="2">
    <location>
        <begin position="18"/>
        <end position="29"/>
    </location>
</feature>
<feature type="region of interest" description="Disordered" evidence="2">
    <location>
        <begin position="572"/>
        <end position="616"/>
    </location>
</feature>
<dbReference type="AlphaFoldDB" id="A0AAV8ZZT6"/>
<feature type="coiled-coil region" evidence="1">
    <location>
        <begin position="453"/>
        <end position="480"/>
    </location>
</feature>
<evidence type="ECO:0000256" key="1">
    <source>
        <dbReference type="SAM" id="Coils"/>
    </source>
</evidence>
<protein>
    <submittedName>
        <fullName evidence="3">Uncharacterized protein</fullName>
    </submittedName>
</protein>
<evidence type="ECO:0000313" key="4">
    <source>
        <dbReference type="Proteomes" id="UP001179952"/>
    </source>
</evidence>
<keyword evidence="4" id="KW-1185">Reference proteome</keyword>
<keyword evidence="1" id="KW-0175">Coiled coil</keyword>
<feature type="compositionally biased region" description="Basic and acidic residues" evidence="2">
    <location>
        <begin position="503"/>
        <end position="520"/>
    </location>
</feature>
<dbReference type="PANTHER" id="PTHR35164">
    <property type="entry name" value="EXPRESSED PROTEIN"/>
    <property type="match status" value="1"/>
</dbReference>